<dbReference type="eggNOG" id="COG1022">
    <property type="taxonomic scope" value="Bacteria"/>
</dbReference>
<dbReference type="GO" id="GO:0016020">
    <property type="term" value="C:membrane"/>
    <property type="evidence" value="ECO:0007669"/>
    <property type="project" value="TreeGrafter"/>
</dbReference>
<feature type="domain" description="AMP-dependent synthetase/ligase" evidence="3">
    <location>
        <begin position="15"/>
        <end position="395"/>
    </location>
</feature>
<protein>
    <submittedName>
        <fullName evidence="4">AMP-binding protein</fullName>
    </submittedName>
</protein>
<dbReference type="OrthoDB" id="9778383at2"/>
<accession>A1ZFB2</accession>
<name>A1ZFB2_MICM2</name>
<sequence length="558" mass="62802">MKNHLETHIEAFYRWEKQKAQQPFLRQPYGKQWKTLTYAEAGQEARRMVSALQAMGLQKGDHVGILSKNCYHWILTDLAIMMGGFVSVPFYASLPADQLKVVVEKSHIKALFLGKLEEWDEDKSLVLPSELKVIRYPHYEGNARIEEGEAWTDLVNDHEPMQGDPLPDPDDLWTILFTSGTTGQPKGVMHTYGNLARVFQAEFATNWIGIAKLKAQRFFSFLPLNHVGERVGIEGSCLYIGGTMSFGESLDTFAHNLQQTQPTVFFAVPRIWTKFQMGVLGKMSQERLDLLLKIPIVSGFVKKKIRKALGMGSVEVVATGAAITPEHLKQWFLKLGIRLREAYGMTEVCGSITNTPKDSNRPGSVGKVIPLAEIKIHPDTGEVLMKSPQMMTGYYNEPEKTAEVLKGEWLSSGDKGVIDEDGFLHIVGRVKDAFKTSKGKYIVPNPYEEALADNDVIEQVCVAGLGLPNPIVLVNLSEIGQAIEKEKIETRLREDLSKINESLPGFQKLATLVITQETWSEANNLLTPTMKIRRSAIDDRYATKYEQWFNGRKMIVWE</sequence>
<evidence type="ECO:0000313" key="4">
    <source>
        <dbReference type="EMBL" id="EAY30686.1"/>
    </source>
</evidence>
<dbReference type="InterPro" id="IPR042099">
    <property type="entry name" value="ANL_N_sf"/>
</dbReference>
<proteinExistence type="predicted"/>
<evidence type="ECO:0000313" key="5">
    <source>
        <dbReference type="Proteomes" id="UP000004095"/>
    </source>
</evidence>
<keyword evidence="1" id="KW-0547">Nucleotide-binding</keyword>
<dbReference type="Proteomes" id="UP000004095">
    <property type="component" value="Unassembled WGS sequence"/>
</dbReference>
<dbReference type="Pfam" id="PF23562">
    <property type="entry name" value="AMP-binding_C_3"/>
    <property type="match status" value="1"/>
</dbReference>
<dbReference type="PANTHER" id="PTHR43272:SF33">
    <property type="entry name" value="AMP-BINDING DOMAIN-CONTAINING PROTEIN-RELATED"/>
    <property type="match status" value="1"/>
</dbReference>
<evidence type="ECO:0000259" key="3">
    <source>
        <dbReference type="Pfam" id="PF00501"/>
    </source>
</evidence>
<dbReference type="InterPro" id="IPR000873">
    <property type="entry name" value="AMP-dep_synth/lig_dom"/>
</dbReference>
<evidence type="ECO:0000256" key="1">
    <source>
        <dbReference type="ARBA" id="ARBA00022741"/>
    </source>
</evidence>
<evidence type="ECO:0000256" key="2">
    <source>
        <dbReference type="ARBA" id="ARBA00022840"/>
    </source>
</evidence>
<gene>
    <name evidence="4" type="ORF">M23134_01010</name>
</gene>
<keyword evidence="5" id="KW-1185">Reference proteome</keyword>
<dbReference type="AlphaFoldDB" id="A1ZFB2"/>
<reference evidence="4 5" key="1">
    <citation type="submission" date="2007-01" db="EMBL/GenBank/DDBJ databases">
        <authorList>
            <person name="Haygood M."/>
            <person name="Podell S."/>
            <person name="Anderson C."/>
            <person name="Hopkinson B."/>
            <person name="Roe K."/>
            <person name="Barbeau K."/>
            <person name="Gaasterland T."/>
            <person name="Ferriera S."/>
            <person name="Johnson J."/>
            <person name="Kravitz S."/>
            <person name="Beeson K."/>
            <person name="Sutton G."/>
            <person name="Rogers Y.-H."/>
            <person name="Friedman R."/>
            <person name="Frazier M."/>
            <person name="Venter J.C."/>
        </authorList>
    </citation>
    <scope>NUCLEOTIDE SEQUENCE [LARGE SCALE GENOMIC DNA]</scope>
    <source>
        <strain evidence="4 5">ATCC 23134</strain>
    </source>
</reference>
<dbReference type="PROSITE" id="PS00455">
    <property type="entry name" value="AMP_BINDING"/>
    <property type="match status" value="1"/>
</dbReference>
<dbReference type="GO" id="GO:0004467">
    <property type="term" value="F:long-chain fatty acid-CoA ligase activity"/>
    <property type="evidence" value="ECO:0007669"/>
    <property type="project" value="TreeGrafter"/>
</dbReference>
<dbReference type="PANTHER" id="PTHR43272">
    <property type="entry name" value="LONG-CHAIN-FATTY-ACID--COA LIGASE"/>
    <property type="match status" value="1"/>
</dbReference>
<dbReference type="Pfam" id="PF00501">
    <property type="entry name" value="AMP-binding"/>
    <property type="match status" value="1"/>
</dbReference>
<comment type="caution">
    <text evidence="4">The sequence shown here is derived from an EMBL/GenBank/DDBJ whole genome shotgun (WGS) entry which is preliminary data.</text>
</comment>
<organism evidence="4 5">
    <name type="scientific">Microscilla marina ATCC 23134</name>
    <dbReference type="NCBI Taxonomy" id="313606"/>
    <lineage>
        <taxon>Bacteria</taxon>
        <taxon>Pseudomonadati</taxon>
        <taxon>Bacteroidota</taxon>
        <taxon>Cytophagia</taxon>
        <taxon>Cytophagales</taxon>
        <taxon>Microscillaceae</taxon>
        <taxon>Microscilla</taxon>
    </lineage>
</organism>
<dbReference type="RefSeq" id="WP_002694375.1">
    <property type="nucleotide sequence ID" value="NZ_AAWS01000005.1"/>
</dbReference>
<dbReference type="EMBL" id="AAWS01000005">
    <property type="protein sequence ID" value="EAY30686.1"/>
    <property type="molecule type" value="Genomic_DNA"/>
</dbReference>
<keyword evidence="2" id="KW-0067">ATP-binding</keyword>
<dbReference type="InterPro" id="IPR020845">
    <property type="entry name" value="AMP-binding_CS"/>
</dbReference>
<dbReference type="GO" id="GO:0005524">
    <property type="term" value="F:ATP binding"/>
    <property type="evidence" value="ECO:0007669"/>
    <property type="project" value="UniProtKB-KW"/>
</dbReference>
<dbReference type="Gene3D" id="3.40.50.12780">
    <property type="entry name" value="N-terminal domain of ligase-like"/>
    <property type="match status" value="1"/>
</dbReference>
<dbReference type="SUPFAM" id="SSF56801">
    <property type="entry name" value="Acetyl-CoA synthetase-like"/>
    <property type="match status" value="1"/>
</dbReference>